<dbReference type="GeneID" id="83176405"/>
<dbReference type="OrthoDB" id="4062651at2759"/>
<proteinExistence type="predicted"/>
<evidence type="ECO:0000313" key="2">
    <source>
        <dbReference type="Proteomes" id="UP001150904"/>
    </source>
</evidence>
<keyword evidence="2" id="KW-1185">Reference proteome</keyword>
<organism evidence="1 2">
    <name type="scientific">Penicillium cinerascens</name>
    <dbReference type="NCBI Taxonomy" id="70096"/>
    <lineage>
        <taxon>Eukaryota</taxon>
        <taxon>Fungi</taxon>
        <taxon>Dikarya</taxon>
        <taxon>Ascomycota</taxon>
        <taxon>Pezizomycotina</taxon>
        <taxon>Eurotiomycetes</taxon>
        <taxon>Eurotiomycetidae</taxon>
        <taxon>Eurotiales</taxon>
        <taxon>Aspergillaceae</taxon>
        <taxon>Penicillium</taxon>
    </lineage>
</organism>
<evidence type="ECO:0008006" key="3">
    <source>
        <dbReference type="Google" id="ProtNLM"/>
    </source>
</evidence>
<dbReference type="InterPro" id="IPR011009">
    <property type="entry name" value="Kinase-like_dom_sf"/>
</dbReference>
<sequence>MPPNMIVLAPHPLDLRASYSYLQFLFAAAPQRPAMAQQPPIYDIGPFKSSTKNTDTQLNVYVSNKRFRIDLFTSNFESSPALLAEYLRHVQHQEPEWIPDESEVDADGEYEDPLDEMHDWILQPFLPIFHEINPLNPSQKYTLEDFYGGDTGITTREILTYSKIHMAKFDSAILTSQLEGLVQDDDGDVMGLVLSYIDYDGATLNCLDGRDPRFSELRQKWVDQISHKLKHLHAHNIIWGDAKAAIVLIDVNEDAYLIDFGGGCTEGWVDKEKSNSIEGDLQGLQNIKRYLFE</sequence>
<dbReference type="EMBL" id="JAPQKR010000005">
    <property type="protein sequence ID" value="KAJ5215635.1"/>
    <property type="molecule type" value="Genomic_DNA"/>
</dbReference>
<protein>
    <recommendedName>
        <fullName evidence="3">Protein kinase domain-containing protein</fullName>
    </recommendedName>
</protein>
<dbReference type="RefSeq" id="XP_058311448.1">
    <property type="nucleotide sequence ID" value="XM_058449104.1"/>
</dbReference>
<dbReference type="SUPFAM" id="SSF56112">
    <property type="entry name" value="Protein kinase-like (PK-like)"/>
    <property type="match status" value="1"/>
</dbReference>
<dbReference type="AlphaFoldDB" id="A0A9W9N985"/>
<reference evidence="1" key="2">
    <citation type="journal article" date="2023" name="IMA Fungus">
        <title>Comparative genomic study of the Penicillium genus elucidates a diverse pangenome and 15 lateral gene transfer events.</title>
        <authorList>
            <person name="Petersen C."/>
            <person name="Sorensen T."/>
            <person name="Nielsen M.R."/>
            <person name="Sondergaard T.E."/>
            <person name="Sorensen J.L."/>
            <person name="Fitzpatrick D.A."/>
            <person name="Frisvad J.C."/>
            <person name="Nielsen K.L."/>
        </authorList>
    </citation>
    <scope>NUCLEOTIDE SEQUENCE</scope>
    <source>
        <strain evidence="1">IBT 15544</strain>
    </source>
</reference>
<dbReference type="Gene3D" id="1.10.510.10">
    <property type="entry name" value="Transferase(Phosphotransferase) domain 1"/>
    <property type="match status" value="1"/>
</dbReference>
<dbReference type="Proteomes" id="UP001150904">
    <property type="component" value="Unassembled WGS sequence"/>
</dbReference>
<name>A0A9W9N985_9EURO</name>
<reference evidence="1" key="1">
    <citation type="submission" date="2022-12" db="EMBL/GenBank/DDBJ databases">
        <authorList>
            <person name="Petersen C."/>
        </authorList>
    </citation>
    <scope>NUCLEOTIDE SEQUENCE</scope>
    <source>
        <strain evidence="1">IBT 15544</strain>
    </source>
</reference>
<comment type="caution">
    <text evidence="1">The sequence shown here is derived from an EMBL/GenBank/DDBJ whole genome shotgun (WGS) entry which is preliminary data.</text>
</comment>
<evidence type="ECO:0000313" key="1">
    <source>
        <dbReference type="EMBL" id="KAJ5215635.1"/>
    </source>
</evidence>
<accession>A0A9W9N985</accession>
<gene>
    <name evidence="1" type="ORF">N7498_002042</name>
</gene>